<feature type="compositionally biased region" description="Pro residues" evidence="1">
    <location>
        <begin position="43"/>
        <end position="58"/>
    </location>
</feature>
<sequence length="58" mass="6250">MTTRQPANPDPDGLDDLDDLGLDWRSYVSKDAIEDDDEAGRLVPPPPVTPPPPLPPSS</sequence>
<dbReference type="AlphaFoldDB" id="A0A7Y9WXQ7"/>
<comment type="caution">
    <text evidence="2">The sequence shown here is derived from an EMBL/GenBank/DDBJ whole genome shotgun (WGS) entry which is preliminary data.</text>
</comment>
<name>A0A7Y9WXQ7_9ACTN</name>
<dbReference type="Proteomes" id="UP000523545">
    <property type="component" value="Unassembled WGS sequence"/>
</dbReference>
<feature type="region of interest" description="Disordered" evidence="1">
    <location>
        <begin position="1"/>
        <end position="20"/>
    </location>
</feature>
<gene>
    <name evidence="2" type="ORF">HNR22_000517</name>
</gene>
<dbReference type="EMBL" id="JACCHK010000001">
    <property type="protein sequence ID" value="NYH40790.1"/>
    <property type="molecule type" value="Genomic_DNA"/>
</dbReference>
<organism evidence="2 3">
    <name type="scientific">Micromonospora jinlongensis</name>
    <dbReference type="NCBI Taxonomy" id="1287877"/>
    <lineage>
        <taxon>Bacteria</taxon>
        <taxon>Bacillati</taxon>
        <taxon>Actinomycetota</taxon>
        <taxon>Actinomycetes</taxon>
        <taxon>Micromonosporales</taxon>
        <taxon>Micromonosporaceae</taxon>
        <taxon>Micromonospora</taxon>
    </lineage>
</organism>
<feature type="region of interest" description="Disordered" evidence="1">
    <location>
        <begin position="29"/>
        <end position="58"/>
    </location>
</feature>
<protein>
    <submittedName>
        <fullName evidence="2">Uncharacterized protein</fullName>
    </submittedName>
</protein>
<evidence type="ECO:0000313" key="3">
    <source>
        <dbReference type="Proteomes" id="UP000523545"/>
    </source>
</evidence>
<evidence type="ECO:0000256" key="1">
    <source>
        <dbReference type="SAM" id="MobiDB-lite"/>
    </source>
</evidence>
<keyword evidence="3" id="KW-1185">Reference proteome</keyword>
<dbReference type="RefSeq" id="WP_179778864.1">
    <property type="nucleotide sequence ID" value="NZ_JACCHK010000001.1"/>
</dbReference>
<proteinExistence type="predicted"/>
<evidence type="ECO:0000313" key="2">
    <source>
        <dbReference type="EMBL" id="NYH40790.1"/>
    </source>
</evidence>
<reference evidence="2 3" key="1">
    <citation type="submission" date="2020-07" db="EMBL/GenBank/DDBJ databases">
        <title>Sequencing the genomes of 1000 actinobacteria strains.</title>
        <authorList>
            <person name="Klenk H.-P."/>
        </authorList>
    </citation>
    <scope>NUCLEOTIDE SEQUENCE [LARGE SCALE GENOMIC DNA]</scope>
    <source>
        <strain evidence="2 3">DSM 45876</strain>
    </source>
</reference>
<accession>A0A7Y9WXQ7</accession>